<keyword evidence="1" id="KW-0472">Membrane</keyword>
<proteinExistence type="predicted"/>
<evidence type="ECO:0000259" key="2">
    <source>
        <dbReference type="Pfam" id="PF13524"/>
    </source>
</evidence>
<dbReference type="GeneID" id="92996170"/>
<reference evidence="4" key="1">
    <citation type="submission" date="2017-10" db="EMBL/GenBank/DDBJ databases">
        <title>Whole genome sequencing of various Bordetella species.</title>
        <authorList>
            <person name="Weigand M.R."/>
            <person name="Loparev V."/>
            <person name="Peng Y."/>
            <person name="Bowden K.E."/>
            <person name="Tondella M.L."/>
            <person name="Williams M.M."/>
        </authorList>
    </citation>
    <scope>NUCLEOTIDE SEQUENCE [LARGE SCALE GENOMIC DNA]</scope>
    <source>
        <strain evidence="4">H720</strain>
    </source>
</reference>
<dbReference type="AlphaFoldDB" id="A0AAN1VFM3"/>
<sequence length="718" mass="81292">MTDGWFIRLLDAAAQEGRWTRKLFFRFYSGITSAAFYLTLLLYPVFCLLSWVRLGIRKLLRLKPAVLWAAVPILNIVESSRLMQKLGYRSRSLVFTVYFITNKFDHNLQRYTYNPIASPLLPNFVFLWSLLRFDVYQFFYDGGLWSGMKIVPRARWLEFPLLRLAGKRIVANAYGADVRTRLRDEMWRPWNLCMECPEPGKHCLCEDHAGIVNTKYYRDWCNELIAMGDMHDYVYGSRPDFVHWPIDVNAVAYVGAQPQRGRVVVAHSPNHRHFKGTRFIEAAVAALREKGYDVELDIIERVSNDEAKRRYAAADIVFAQCILGWPGFTEIEAMAAGKPVLTYVRDEERYLAHVPGWAPISVTPDNAQDVLEGLLRDPERRAELGRQGRAHVEKYWSYEACAPSYIALHDKLWRQNGLGAVLRAKRRDIRLGEEQPRLGKGLADGELPVWTDPAIALDRVNWGLYGQPVWDDEGLLQVNTGLHFQRHLGVIAKFAIDSHHAMAIAADAPLEQALRRHVDWLRQVARDGSLRDMAFMAAHGGSLARVPEAPQRTQASRMLAYAALMLAHARYGVDQGYAEAAQEVLASALDRSSPTCALHEGENGASLLHEGDEIGQAQLPSLALTAIVLASVPGQEALARETAHRAASLLAGANLDQLVATRRFGVSDFFDEVYFVAVCMRALGRQWQREDLARLGDATLRTLAKRRWRNFLRFIAPL</sequence>
<organism evidence="3 4">
    <name type="scientific">Bordetella hinzii</name>
    <dbReference type="NCBI Taxonomy" id="103855"/>
    <lineage>
        <taxon>Bacteria</taxon>
        <taxon>Pseudomonadati</taxon>
        <taxon>Pseudomonadota</taxon>
        <taxon>Betaproteobacteria</taxon>
        <taxon>Burkholderiales</taxon>
        <taxon>Alcaligenaceae</taxon>
        <taxon>Bordetella</taxon>
    </lineage>
</organism>
<protein>
    <recommendedName>
        <fullName evidence="2">Spore protein YkvP/CgeB glycosyl transferase-like domain-containing protein</fullName>
    </recommendedName>
</protein>
<evidence type="ECO:0000256" key="1">
    <source>
        <dbReference type="SAM" id="Phobius"/>
    </source>
</evidence>
<accession>A0AAN1VFM3</accession>
<dbReference type="InterPro" id="IPR055259">
    <property type="entry name" value="YkvP/CgeB_Glyco_trans-like"/>
</dbReference>
<keyword evidence="1" id="KW-0812">Transmembrane</keyword>
<evidence type="ECO:0000313" key="4">
    <source>
        <dbReference type="Proteomes" id="UP000282741"/>
    </source>
</evidence>
<dbReference type="Proteomes" id="UP000282741">
    <property type="component" value="Chromosome"/>
</dbReference>
<evidence type="ECO:0000313" key="3">
    <source>
        <dbReference type="EMBL" id="AZW16632.1"/>
    </source>
</evidence>
<name>A0AAN1VFM3_9BORD</name>
<feature type="transmembrane region" description="Helical" evidence="1">
    <location>
        <begin position="27"/>
        <end position="52"/>
    </location>
</feature>
<dbReference type="Pfam" id="PF13524">
    <property type="entry name" value="Glyco_trans_1_2"/>
    <property type="match status" value="1"/>
</dbReference>
<dbReference type="EMBL" id="CP024172">
    <property type="protein sequence ID" value="AZW16632.1"/>
    <property type="molecule type" value="Genomic_DNA"/>
</dbReference>
<gene>
    <name evidence="3" type="ORF">CS347_07565</name>
</gene>
<dbReference type="Gene3D" id="3.40.50.2000">
    <property type="entry name" value="Glycogen Phosphorylase B"/>
    <property type="match status" value="1"/>
</dbReference>
<dbReference type="SUPFAM" id="SSF53756">
    <property type="entry name" value="UDP-Glycosyltransferase/glycogen phosphorylase"/>
    <property type="match status" value="1"/>
</dbReference>
<feature type="domain" description="Spore protein YkvP/CgeB glycosyl transferase-like" evidence="2">
    <location>
        <begin position="295"/>
        <end position="401"/>
    </location>
</feature>
<keyword evidence="1" id="KW-1133">Transmembrane helix</keyword>
<dbReference type="RefSeq" id="WP_032979227.1">
    <property type="nucleotide sequence ID" value="NZ_CP012077.1"/>
</dbReference>